<keyword evidence="1" id="KW-1133">Transmembrane helix</keyword>
<feature type="transmembrane region" description="Helical" evidence="1">
    <location>
        <begin position="240"/>
        <end position="262"/>
    </location>
</feature>
<reference evidence="3" key="1">
    <citation type="submission" date="2016-09" db="EMBL/GenBank/DDBJ databases">
        <authorList>
            <person name="Strepis N."/>
        </authorList>
    </citation>
    <scope>NUCLEOTIDE SEQUENCE [LARGE SCALE GENOMIC DNA]</scope>
</reference>
<dbReference type="AlphaFoldDB" id="A0A1M4RWH3"/>
<gene>
    <name evidence="2" type="ORF">ACGLYG10_0461</name>
</gene>
<evidence type="ECO:0000256" key="1">
    <source>
        <dbReference type="SAM" id="Phobius"/>
    </source>
</evidence>
<keyword evidence="1" id="KW-0812">Transmembrane</keyword>
<feature type="transmembrane region" description="Helical" evidence="1">
    <location>
        <begin position="70"/>
        <end position="91"/>
    </location>
</feature>
<evidence type="ECO:0000313" key="3">
    <source>
        <dbReference type="Proteomes" id="UP000184291"/>
    </source>
</evidence>
<dbReference type="STRING" id="1892869.ACGLYG10_0461"/>
<protein>
    <submittedName>
        <fullName evidence="2">Uncharacterized protein</fullName>
    </submittedName>
</protein>
<evidence type="ECO:0000313" key="2">
    <source>
        <dbReference type="EMBL" id="SHE24261.1"/>
    </source>
</evidence>
<proteinExistence type="predicted"/>
<dbReference type="EMBL" id="FQTT01000001">
    <property type="protein sequence ID" value="SHE24261.1"/>
    <property type="molecule type" value="Genomic_DNA"/>
</dbReference>
<name>A0A1M4RWH3_9ACTO</name>
<organism evidence="2 3">
    <name type="scientific">Actinomyces glycerinitolerans</name>
    <dbReference type="NCBI Taxonomy" id="1892869"/>
    <lineage>
        <taxon>Bacteria</taxon>
        <taxon>Bacillati</taxon>
        <taxon>Actinomycetota</taxon>
        <taxon>Actinomycetes</taxon>
        <taxon>Actinomycetales</taxon>
        <taxon>Actinomycetaceae</taxon>
        <taxon>Actinomyces</taxon>
    </lineage>
</organism>
<keyword evidence="3" id="KW-1185">Reference proteome</keyword>
<sequence length="298" mass="31731">MNRVIVVSARGEPCEVTRGGALEVGGSTQISESLVRRPSPFTYVFGGFFALLGAIFLTIGSRLLAFGVSVAPFAVAGVAGAAVLMIGGGLVPPLRFRTVFDAAGINSRGVLRTIHLPWPDSRVGFIVAVADVGKGGKRGPVALVEVGAAGHRVRLSAPRLSSQRAEDLRLRLEAEVDAIWVWALARGYARETMPALQGADPHLAQAAPPLVTAPRALPVDRTLLAREPLVLKDQPSWLDWCGLIPNTVILVLLCIVALPAVLGPERMPQAFAGVFREDGTLRRANDRRIAYLTSRGIM</sequence>
<feature type="transmembrane region" description="Helical" evidence="1">
    <location>
        <begin position="41"/>
        <end position="64"/>
    </location>
</feature>
<dbReference type="Proteomes" id="UP000184291">
    <property type="component" value="Unassembled WGS sequence"/>
</dbReference>
<accession>A0A1M4RWH3</accession>
<keyword evidence="1" id="KW-0472">Membrane</keyword>